<feature type="compositionally biased region" description="Basic and acidic residues" evidence="1">
    <location>
        <begin position="46"/>
        <end position="86"/>
    </location>
</feature>
<sequence length="718" mass="78560">MDDDNAPLPRTPDCINGPRVSPKQDSQDDQGLQRQLRNATGQARGDVPDRVQDRGRHEATLDGDRLDGARLNPHDYTELGSERDAFVDDFVDEFGTGTKRAGDAGPEEATPGDEDENPGAEGSDLDDEDQVRDDQHRDGGQTPDEQDSDASGSSGGRVPAEGLDSDGDASDYSIGQGVGAAGSHDEEVPGLRQRRPARNVCGRNVCGAQGGLGLPGVGLPGAGTERWWLNLLRLCLESLVEYVRSLIFSAPGRDLVRELSVAFESGLELAGSMTAARERDLPVLVVLVHGSRAGSAVAHVCALAETLRPRFLVHVAQSPMADLTADVDLRPATTGGELLSFVGLLPYEFDVSSLHLGGGGNMTHSGTSNTMGGGNMVQSRGGRRRYTTAANRLPLDAETQQELFVKILQHSFTPEIRTPHNLDPTLLPRHAILRGFLLALTTNTPLDNLRTDLSRLAVYLNNLMEPVRQELRTHADTIQQNRLLREQQQREYRQALQADRERRRQQQELEEKQKEKELEKARQVELEKVAEERRRATAAQLVRNAEAGALVQRWRKGEEFVELAIRVRGLGRLLCMCDKHTGLANLEAALRLLDHLITLSREEVAENPLLIVGTRVTDHDEIAHDEIAHDEIAHDEIAHDNVDADPSLRSLAAVVVEGGFPWQRSAAGHCLHLESYGIVAPLPDQPLQRSQTLDQNGITTKSTMLWGPKADGCGTEQI</sequence>
<reference evidence="2" key="1">
    <citation type="submission" date="2013-12" db="EMBL/GenBank/DDBJ databases">
        <authorList>
            <person name="Omoto C.K."/>
            <person name="Sibley D."/>
            <person name="Venepally P."/>
            <person name="Hadjithomas M."/>
            <person name="Karamycheva S."/>
            <person name="Brunk B."/>
            <person name="Roos D."/>
            <person name="Caler E."/>
            <person name="Lorenzi H."/>
        </authorList>
    </citation>
    <scope>NUCLEOTIDE SEQUENCE</scope>
</reference>
<accession>A0A023AZG5</accession>
<dbReference type="EMBL" id="AFNH02001171">
    <property type="protein sequence ID" value="EZG43868.1"/>
    <property type="molecule type" value="Genomic_DNA"/>
</dbReference>
<evidence type="ECO:0000313" key="2">
    <source>
        <dbReference type="EMBL" id="EZG43868.1"/>
    </source>
</evidence>
<protein>
    <submittedName>
        <fullName evidence="2">Uncharacterized protein</fullName>
    </submittedName>
</protein>
<organism evidence="2 3">
    <name type="scientific">Gregarina niphandrodes</name>
    <name type="common">Septate eugregarine</name>
    <dbReference type="NCBI Taxonomy" id="110365"/>
    <lineage>
        <taxon>Eukaryota</taxon>
        <taxon>Sar</taxon>
        <taxon>Alveolata</taxon>
        <taxon>Apicomplexa</taxon>
        <taxon>Conoidasida</taxon>
        <taxon>Gregarinasina</taxon>
        <taxon>Eugregarinorida</taxon>
        <taxon>Gregarinidae</taxon>
        <taxon>Gregarina</taxon>
    </lineage>
</organism>
<gene>
    <name evidence="2" type="ORF">GNI_157080</name>
</gene>
<dbReference type="AlphaFoldDB" id="A0A023AZG5"/>
<name>A0A023AZG5_GRENI</name>
<proteinExistence type="predicted"/>
<dbReference type="Proteomes" id="UP000019763">
    <property type="component" value="Unassembled WGS sequence"/>
</dbReference>
<feature type="compositionally biased region" description="Polar residues" evidence="1">
    <location>
        <begin position="29"/>
        <end position="41"/>
    </location>
</feature>
<dbReference type="VEuPathDB" id="CryptoDB:GNI_157080"/>
<keyword evidence="3" id="KW-1185">Reference proteome</keyword>
<comment type="caution">
    <text evidence="2">The sequence shown here is derived from an EMBL/GenBank/DDBJ whole genome shotgun (WGS) entry which is preliminary data.</text>
</comment>
<feature type="region of interest" description="Disordered" evidence="1">
    <location>
        <begin position="1"/>
        <end position="195"/>
    </location>
</feature>
<dbReference type="GeneID" id="22915449"/>
<feature type="compositionally biased region" description="Acidic residues" evidence="1">
    <location>
        <begin position="110"/>
        <end position="131"/>
    </location>
</feature>
<evidence type="ECO:0000256" key="1">
    <source>
        <dbReference type="SAM" id="MobiDB-lite"/>
    </source>
</evidence>
<feature type="region of interest" description="Disordered" evidence="1">
    <location>
        <begin position="498"/>
        <end position="517"/>
    </location>
</feature>
<dbReference type="RefSeq" id="XP_011132956.1">
    <property type="nucleotide sequence ID" value="XM_011134654.1"/>
</dbReference>
<evidence type="ECO:0000313" key="3">
    <source>
        <dbReference type="Proteomes" id="UP000019763"/>
    </source>
</evidence>